<accession>A0AAD9K7K6</accession>
<reference evidence="1" key="1">
    <citation type="journal article" date="2023" name="Mol. Biol. Evol.">
        <title>Third-Generation Sequencing Reveals the Adaptive Role of the Epigenome in Three Deep-Sea Polychaetes.</title>
        <authorList>
            <person name="Perez M."/>
            <person name="Aroh O."/>
            <person name="Sun Y."/>
            <person name="Lan Y."/>
            <person name="Juniper S.K."/>
            <person name="Young C.R."/>
            <person name="Angers B."/>
            <person name="Qian P.Y."/>
        </authorList>
    </citation>
    <scope>NUCLEOTIDE SEQUENCE</scope>
    <source>
        <strain evidence="1">P08H-3</strain>
    </source>
</reference>
<dbReference type="AlphaFoldDB" id="A0AAD9K7K6"/>
<name>A0AAD9K7K6_9ANNE</name>
<dbReference type="EMBL" id="JAODUP010000040">
    <property type="protein sequence ID" value="KAK2166304.1"/>
    <property type="molecule type" value="Genomic_DNA"/>
</dbReference>
<organism evidence="1 2">
    <name type="scientific">Paralvinella palmiformis</name>
    <dbReference type="NCBI Taxonomy" id="53620"/>
    <lineage>
        <taxon>Eukaryota</taxon>
        <taxon>Metazoa</taxon>
        <taxon>Spiralia</taxon>
        <taxon>Lophotrochozoa</taxon>
        <taxon>Annelida</taxon>
        <taxon>Polychaeta</taxon>
        <taxon>Sedentaria</taxon>
        <taxon>Canalipalpata</taxon>
        <taxon>Terebellida</taxon>
        <taxon>Terebelliformia</taxon>
        <taxon>Alvinellidae</taxon>
        <taxon>Paralvinella</taxon>
    </lineage>
</organism>
<dbReference type="Proteomes" id="UP001208570">
    <property type="component" value="Unassembled WGS sequence"/>
</dbReference>
<protein>
    <submittedName>
        <fullName evidence="1">Uncharacterized protein</fullName>
    </submittedName>
</protein>
<evidence type="ECO:0000313" key="1">
    <source>
        <dbReference type="EMBL" id="KAK2166304.1"/>
    </source>
</evidence>
<keyword evidence="2" id="KW-1185">Reference proteome</keyword>
<gene>
    <name evidence="1" type="ORF">LSH36_40g15032</name>
</gene>
<evidence type="ECO:0000313" key="2">
    <source>
        <dbReference type="Proteomes" id="UP001208570"/>
    </source>
</evidence>
<proteinExistence type="predicted"/>
<comment type="caution">
    <text evidence="1">The sequence shown here is derived from an EMBL/GenBank/DDBJ whole genome shotgun (WGS) entry which is preliminary data.</text>
</comment>
<sequence length="90" mass="10210">MLTYQEFMKAAEKDNFPDNLETQGIISGINAAFTSLGKFDLFSKSHELLCLQKAVLLTVYTLGEAIYQRYHAANHKTEHMLNNERSPLMG</sequence>